<evidence type="ECO:0000313" key="2">
    <source>
        <dbReference type="Proteomes" id="UP001150879"/>
    </source>
</evidence>
<dbReference type="OrthoDB" id="10437959at2759"/>
<reference evidence="1" key="1">
    <citation type="submission" date="2022-11" db="EMBL/GenBank/DDBJ databases">
        <authorList>
            <person name="Petersen C."/>
        </authorList>
    </citation>
    <scope>NUCLEOTIDE SEQUENCE</scope>
    <source>
        <strain evidence="1">IBT 16849</strain>
    </source>
</reference>
<dbReference type="EMBL" id="JAPQKP010000004">
    <property type="protein sequence ID" value="KAJ5194333.1"/>
    <property type="molecule type" value="Genomic_DNA"/>
</dbReference>
<comment type="caution">
    <text evidence="1">The sequence shown here is derived from an EMBL/GenBank/DDBJ whole genome shotgun (WGS) entry which is preliminary data.</text>
</comment>
<organism evidence="1 2">
    <name type="scientific">Penicillium cf. griseofulvum</name>
    <dbReference type="NCBI Taxonomy" id="2972120"/>
    <lineage>
        <taxon>Eukaryota</taxon>
        <taxon>Fungi</taxon>
        <taxon>Dikarya</taxon>
        <taxon>Ascomycota</taxon>
        <taxon>Pezizomycotina</taxon>
        <taxon>Eurotiomycetes</taxon>
        <taxon>Eurotiomycetidae</taxon>
        <taxon>Eurotiales</taxon>
        <taxon>Aspergillaceae</taxon>
        <taxon>Penicillium</taxon>
    </lineage>
</organism>
<name>A0A9W9MA06_9EURO</name>
<evidence type="ECO:0000313" key="1">
    <source>
        <dbReference type="EMBL" id="KAJ5194333.1"/>
    </source>
</evidence>
<sequence length="89" mass="9815">MDWPPKNRTGLSVDVVKVQIRDCIRSLKNLSRSIMRGHGVGTHGFTMMRPSSGVKVTVGMDHGSYGQLSDSARYAKERRAIGGNNGIQW</sequence>
<gene>
    <name evidence="1" type="ORF">N7472_006799</name>
</gene>
<protein>
    <submittedName>
        <fullName evidence="1">Uncharacterized protein</fullName>
    </submittedName>
</protein>
<accession>A0A9W9MA06</accession>
<reference evidence="1" key="2">
    <citation type="journal article" date="2023" name="IMA Fungus">
        <title>Comparative genomic study of the Penicillium genus elucidates a diverse pangenome and 15 lateral gene transfer events.</title>
        <authorList>
            <person name="Petersen C."/>
            <person name="Sorensen T."/>
            <person name="Nielsen M.R."/>
            <person name="Sondergaard T.E."/>
            <person name="Sorensen J.L."/>
            <person name="Fitzpatrick D.A."/>
            <person name="Frisvad J.C."/>
            <person name="Nielsen K.L."/>
        </authorList>
    </citation>
    <scope>NUCLEOTIDE SEQUENCE</scope>
    <source>
        <strain evidence="1">IBT 16849</strain>
    </source>
</reference>
<dbReference type="Proteomes" id="UP001150879">
    <property type="component" value="Unassembled WGS sequence"/>
</dbReference>
<keyword evidence="2" id="KW-1185">Reference proteome</keyword>
<dbReference type="AlphaFoldDB" id="A0A9W9MA06"/>
<proteinExistence type="predicted"/>